<organism evidence="5 6">
    <name type="scientific">Enterococcus faecalis</name>
    <name type="common">Streptococcus faecalis</name>
    <dbReference type="NCBI Taxonomy" id="1351"/>
    <lineage>
        <taxon>Bacteria</taxon>
        <taxon>Bacillati</taxon>
        <taxon>Bacillota</taxon>
        <taxon>Bacilli</taxon>
        <taxon>Lactobacillales</taxon>
        <taxon>Enterococcaceae</taxon>
        <taxon>Enterococcus</taxon>
    </lineage>
</organism>
<evidence type="ECO:0000313" key="6">
    <source>
        <dbReference type="Proteomes" id="UP000305511"/>
    </source>
</evidence>
<keyword evidence="3" id="KW-0472">Membrane</keyword>
<feature type="coiled-coil region" evidence="1">
    <location>
        <begin position="512"/>
        <end position="541"/>
    </location>
</feature>
<feature type="transmembrane region" description="Helical" evidence="3">
    <location>
        <begin position="30"/>
        <end position="48"/>
    </location>
</feature>
<dbReference type="EMBL" id="SIYF01000430">
    <property type="protein sequence ID" value="TKK70554.1"/>
    <property type="molecule type" value="Genomic_DNA"/>
</dbReference>
<dbReference type="InterPro" id="IPR007621">
    <property type="entry name" value="TPM_dom"/>
</dbReference>
<evidence type="ECO:0000259" key="4">
    <source>
        <dbReference type="Pfam" id="PF04536"/>
    </source>
</evidence>
<name>A0A4U4DBC3_ENTFL</name>
<keyword evidence="3" id="KW-1133">Transmembrane helix</keyword>
<feature type="region of interest" description="Disordered" evidence="2">
    <location>
        <begin position="604"/>
        <end position="630"/>
    </location>
</feature>
<gene>
    <name evidence="5" type="ORF">EY666_15090</name>
</gene>
<proteinExistence type="predicted"/>
<dbReference type="RefSeq" id="WP_010710748.1">
    <property type="nucleotide sequence ID" value="NZ_AP027136.1"/>
</dbReference>
<dbReference type="Pfam" id="PF04536">
    <property type="entry name" value="TPM_phosphatase"/>
    <property type="match status" value="1"/>
</dbReference>
<accession>A0A4U4DBC3</accession>
<dbReference type="PANTHER" id="PTHR30373:SF2">
    <property type="entry name" value="UPF0603 PROTEIN YGCG"/>
    <property type="match status" value="1"/>
</dbReference>
<protein>
    <submittedName>
        <fullName evidence="5">TPM domain-containing protein</fullName>
    </submittedName>
</protein>
<dbReference type="Gene3D" id="3.10.310.50">
    <property type="match status" value="1"/>
</dbReference>
<evidence type="ECO:0000256" key="3">
    <source>
        <dbReference type="SAM" id="Phobius"/>
    </source>
</evidence>
<sequence length="630" mass="72154">MYGKNKVGIELQISVGEYRKIKVKSIVMKNLVYLAVLLIGIYLGMSFLKRFERTYSAPTDDVVVKINQNHLFVSDNAQILNEEVINNVQKINQELSKTETKPQLMVITVEQVPENETIESFTNQIGNKLGIGNKLYNNGVIYLVSVKDRQARLEVGYGLEEIIPDSLTDEITDSTVKDFYKLKDFNAGIHIVTTRINELLTTDTMSKTTSLPKISFLQKIWLYLLGIGRSLKPWLIIVFIIVMLYFLWELRNAGKELSARLALVDMANRYKEDVAMFYNGGISSKAIVLGEKSVEFKAAKARLEKNILYPENSKKEIIIPAYYDMDFAFGEVTPKKFIYNYVAQWKDLRSSSMCACFWKVNQPWIYLPRFWIGEVYWEKVPETKLPACRISGINDNLIPAYLKIILFPLSILLKHPFLVSVTLIIYVQVSLSEQSFPSTVFTLITEILTFLEDEDSLVPMVSLVYFLIPVFFLFGYIKSIGVGLQNRLHLDSMIRRFLKDIQQVSSEKSKSLKQLANDLDNQQYKIEKKLLRKKIREKKITNKKASKSFYPIRFIKTTYPEYYDMRFAYGNVSIAKFLASSRSDRQLKKTSMYANRHDWWVTSNEGSSDDGSGDGFGGGSFGGGGGISSW</sequence>
<feature type="compositionally biased region" description="Gly residues" evidence="2">
    <location>
        <begin position="613"/>
        <end position="630"/>
    </location>
</feature>
<keyword evidence="3" id="KW-0812">Transmembrane</keyword>
<keyword evidence="1" id="KW-0175">Coiled coil</keyword>
<comment type="caution">
    <text evidence="5">The sequence shown here is derived from an EMBL/GenBank/DDBJ whole genome shotgun (WGS) entry which is preliminary data.</text>
</comment>
<dbReference type="AlphaFoldDB" id="A0A4U4DBC3"/>
<feature type="transmembrane region" description="Helical" evidence="3">
    <location>
        <begin position="404"/>
        <end position="427"/>
    </location>
</feature>
<dbReference type="PANTHER" id="PTHR30373">
    <property type="entry name" value="UPF0603 PROTEIN YGCG"/>
    <property type="match status" value="1"/>
</dbReference>
<feature type="transmembrane region" description="Helical" evidence="3">
    <location>
        <begin position="220"/>
        <end position="248"/>
    </location>
</feature>
<evidence type="ECO:0000313" key="5">
    <source>
        <dbReference type="EMBL" id="TKK70554.1"/>
    </source>
</evidence>
<feature type="domain" description="TPM" evidence="4">
    <location>
        <begin position="73"/>
        <end position="198"/>
    </location>
</feature>
<reference evidence="5 6" key="1">
    <citation type="submission" date="2019-02" db="EMBL/GenBank/DDBJ databases">
        <title>Bacteria dissemination in different level of health care in South Africa: the effectiveness of infections prevention and control.</title>
        <authorList>
            <person name="Shobo C."/>
            <person name="Amoako D.G."/>
            <person name="Allam M."/>
            <person name="Ismail A."/>
            <person name="Bester L.A."/>
            <person name="Essack S.Y."/>
        </authorList>
    </citation>
    <scope>NUCLEOTIDE SEQUENCE [LARGE SCALE GENOMIC DNA]</scope>
    <source>
        <strain evidence="5 6">2SIL2</strain>
    </source>
</reference>
<feature type="transmembrane region" description="Helical" evidence="3">
    <location>
        <begin position="457"/>
        <end position="477"/>
    </location>
</feature>
<evidence type="ECO:0000256" key="1">
    <source>
        <dbReference type="SAM" id="Coils"/>
    </source>
</evidence>
<evidence type="ECO:0000256" key="2">
    <source>
        <dbReference type="SAM" id="MobiDB-lite"/>
    </source>
</evidence>
<dbReference type="Proteomes" id="UP000305511">
    <property type="component" value="Unassembled WGS sequence"/>
</dbReference>
<feature type="coiled-coil region" evidence="1">
    <location>
        <begin position="74"/>
        <end position="101"/>
    </location>
</feature>